<sequence length="95" mass="10647">MDRQGGVPAPQVRLVDIQQQDGRYLARVQVFNQGRATAAALRVQGELRRGGEVVETSELEFQHVPGKSTREGGLFFVQDPRQLQLQLSARSYQKP</sequence>
<protein>
    <recommendedName>
        <fullName evidence="3">TIGR02588 family protein</fullName>
    </recommendedName>
</protein>
<accession>A0A849KFS8</accession>
<evidence type="ECO:0000313" key="1">
    <source>
        <dbReference type="EMBL" id="NNU43775.1"/>
    </source>
</evidence>
<reference evidence="1 2" key="2">
    <citation type="submission" date="2020-06" db="EMBL/GenBank/DDBJ databases">
        <title>Ramlibacter rhizophilus sp. nov., isolated from rhizosphere soil of national flower Mugunghwa from South Korea.</title>
        <authorList>
            <person name="Zheng-Fei Y."/>
            <person name="Huan T."/>
        </authorList>
    </citation>
    <scope>NUCLEOTIDE SEQUENCE [LARGE SCALE GENOMIC DNA]</scope>
    <source>
        <strain evidence="1 2">B156</strain>
    </source>
</reference>
<dbReference type="EMBL" id="JABFCS010000001">
    <property type="protein sequence ID" value="NNU43775.1"/>
    <property type="molecule type" value="Genomic_DNA"/>
</dbReference>
<evidence type="ECO:0000313" key="2">
    <source>
        <dbReference type="Proteomes" id="UP000552954"/>
    </source>
</evidence>
<dbReference type="AlphaFoldDB" id="A0A849KFS8"/>
<dbReference type="Proteomes" id="UP000552954">
    <property type="component" value="Unassembled WGS sequence"/>
</dbReference>
<organism evidence="1 2">
    <name type="scientific">Ramlibacter montanisoli</name>
    <dbReference type="NCBI Taxonomy" id="2732512"/>
    <lineage>
        <taxon>Bacteria</taxon>
        <taxon>Pseudomonadati</taxon>
        <taxon>Pseudomonadota</taxon>
        <taxon>Betaproteobacteria</taxon>
        <taxon>Burkholderiales</taxon>
        <taxon>Comamonadaceae</taxon>
        <taxon>Ramlibacter</taxon>
    </lineage>
</organism>
<comment type="caution">
    <text evidence="1">The sequence shown here is derived from an EMBL/GenBank/DDBJ whole genome shotgun (WGS) entry which is preliminary data.</text>
</comment>
<dbReference type="RefSeq" id="WP_171559623.1">
    <property type="nucleotide sequence ID" value="NZ_JABFCS010000001.1"/>
</dbReference>
<reference evidence="1 2" key="1">
    <citation type="submission" date="2020-05" db="EMBL/GenBank/DDBJ databases">
        <authorList>
            <person name="Khan S.A."/>
            <person name="Jeon C.O."/>
            <person name="Chun B.H."/>
        </authorList>
    </citation>
    <scope>NUCLEOTIDE SEQUENCE [LARGE SCALE GENOMIC DNA]</scope>
    <source>
        <strain evidence="1 2">B156</strain>
    </source>
</reference>
<evidence type="ECO:0008006" key="3">
    <source>
        <dbReference type="Google" id="ProtNLM"/>
    </source>
</evidence>
<name>A0A849KFS8_9BURK</name>
<gene>
    <name evidence="1" type="ORF">HK415_12350</name>
</gene>
<proteinExistence type="predicted"/>
<keyword evidence="2" id="KW-1185">Reference proteome</keyword>